<feature type="domain" description="Lnb N-terminal periplasmic" evidence="2">
    <location>
        <begin position="31"/>
        <end position="180"/>
    </location>
</feature>
<reference evidence="4 5" key="1">
    <citation type="submission" date="2023-09" db="EMBL/GenBank/DDBJ databases">
        <title>Novel taxa isolated from Blanes Bay.</title>
        <authorList>
            <person name="Rey-Velasco X."/>
            <person name="Lucena T."/>
        </authorList>
    </citation>
    <scope>NUCLEOTIDE SEQUENCE [LARGE SCALE GENOMIC DNA]</scope>
    <source>
        <strain evidence="4 5">S334</strain>
    </source>
</reference>
<evidence type="ECO:0000313" key="5">
    <source>
        <dbReference type="Proteomes" id="UP001250656"/>
    </source>
</evidence>
<evidence type="ECO:0000259" key="3">
    <source>
        <dbReference type="Pfam" id="PF25221"/>
    </source>
</evidence>
<organism evidence="4 5">
    <name type="scientific">Pricia mediterranea</name>
    <dbReference type="NCBI Taxonomy" id="3076079"/>
    <lineage>
        <taxon>Bacteria</taxon>
        <taxon>Pseudomonadati</taxon>
        <taxon>Bacteroidota</taxon>
        <taxon>Flavobacteriia</taxon>
        <taxon>Flavobacteriales</taxon>
        <taxon>Flavobacteriaceae</taxon>
        <taxon>Pricia</taxon>
    </lineage>
</organism>
<keyword evidence="5" id="KW-1185">Reference proteome</keyword>
<feature type="transmembrane region" description="Helical" evidence="1">
    <location>
        <begin position="367"/>
        <end position="386"/>
    </location>
</feature>
<dbReference type="EMBL" id="JAVTTP010000001">
    <property type="protein sequence ID" value="MDT7829841.1"/>
    <property type="molecule type" value="Genomic_DNA"/>
</dbReference>
<feature type="transmembrane region" description="Helical" evidence="1">
    <location>
        <begin position="311"/>
        <end position="330"/>
    </location>
</feature>
<sequence>MPLKRIYILLFILGTLIGQAQDVDLSPLSKISVLTAGSGSELYSSFGHSAIHVEDPSMDIDAIYNYGTFDFTTPNFYTKFARGKLNYTLSRQRYPYFLMGYEQEKRWVKQQVLDLSLDQRQALFEFLETNYLPGNRDYKYDFFYNNCATKIWDVLKDVYGDKLQLDENYLDELYTHRQLIHQNVPKNSWSGFGIDLALGSVIDDMATPKEHMFLPEYVMKQLGSAQLGTKRITAETEVVLDFDSLNSRPPFFLSPAFWLSIVLILIVLMTFLDVKYNTRRRWLDFLLFFVTGTIGCVIIFLWFFTDHTATAGNFNILWAFPANLVIAFVTARKRGPTWVAKYALFLLALILITLLLWLFGVQVFSPLLLLVGLALAIRYFFLFWSYQSPKIQ</sequence>
<comment type="caution">
    <text evidence="4">The sequence shown here is derived from an EMBL/GenBank/DDBJ whole genome shotgun (WGS) entry which is preliminary data.</text>
</comment>
<dbReference type="RefSeq" id="WP_314016061.1">
    <property type="nucleotide sequence ID" value="NZ_JAVTTP010000001.1"/>
</dbReference>
<proteinExistence type="predicted"/>
<evidence type="ECO:0000259" key="2">
    <source>
        <dbReference type="Pfam" id="PF13387"/>
    </source>
</evidence>
<dbReference type="Proteomes" id="UP001250656">
    <property type="component" value="Unassembled WGS sequence"/>
</dbReference>
<evidence type="ECO:0000256" key="1">
    <source>
        <dbReference type="SAM" id="Phobius"/>
    </source>
</evidence>
<dbReference type="InterPro" id="IPR057436">
    <property type="entry name" value="5TMH_Lnb"/>
</dbReference>
<feature type="transmembrane region" description="Helical" evidence="1">
    <location>
        <begin position="284"/>
        <end position="305"/>
    </location>
</feature>
<keyword evidence="1" id="KW-0812">Transmembrane</keyword>
<keyword evidence="1" id="KW-1133">Transmembrane helix</keyword>
<keyword evidence="1" id="KW-0472">Membrane</keyword>
<dbReference type="Pfam" id="PF25221">
    <property type="entry name" value="5TMH_Lnb"/>
    <property type="match status" value="1"/>
</dbReference>
<gene>
    <name evidence="4" type="ORF">RQM65_14295</name>
</gene>
<feature type="transmembrane region" description="Helical" evidence="1">
    <location>
        <begin position="342"/>
        <end position="361"/>
    </location>
</feature>
<dbReference type="InterPro" id="IPR025178">
    <property type="entry name" value="Lnb_N"/>
</dbReference>
<dbReference type="Pfam" id="PF13387">
    <property type="entry name" value="Lnb_N"/>
    <property type="match status" value="1"/>
</dbReference>
<feature type="domain" description="Lnb-like transmembrane" evidence="3">
    <location>
        <begin position="252"/>
        <end position="386"/>
    </location>
</feature>
<protein>
    <submittedName>
        <fullName evidence="4">DUF4105 domain-containing protein</fullName>
    </submittedName>
</protein>
<evidence type="ECO:0000313" key="4">
    <source>
        <dbReference type="EMBL" id="MDT7829841.1"/>
    </source>
</evidence>
<feature type="transmembrane region" description="Helical" evidence="1">
    <location>
        <begin position="251"/>
        <end position="272"/>
    </location>
</feature>
<accession>A0ABU3L7W8</accession>
<name>A0ABU3L7W8_9FLAO</name>